<evidence type="ECO:0000313" key="13">
    <source>
        <dbReference type="Proteomes" id="UP001140217"/>
    </source>
</evidence>
<evidence type="ECO:0000256" key="1">
    <source>
        <dbReference type="ARBA" id="ARBA00009580"/>
    </source>
</evidence>
<evidence type="ECO:0000256" key="2">
    <source>
        <dbReference type="ARBA" id="ARBA00013064"/>
    </source>
</evidence>
<evidence type="ECO:0000259" key="11">
    <source>
        <dbReference type="PROSITE" id="PS50056"/>
    </source>
</evidence>
<sequence>MAKMVSVASYNTSGVGGGRKPLGKASPLANSFSLIDYDKDHRFLIMDCPTNSTIPLYLKEFARLNVTDVVRVCEPTYQKERVESRNVRVHDLPFKDGDVPPASVLRQWRELLAARVSETASRAAAGGVAAGGSGTESEGDGEPTTIAVHCVAGLGRAPVLVAVALIERGMDPLDAIEHVRHKRRGAFNNRQIMYLAETYKRSSAGFKAASKIGLSIRSTPISSVSPAPSHSDDAAAPAAATAATTTAGNNNNTAAATTTTTTTAGAAEHAKATADADLALMGVHKSSFFRKIFGMF</sequence>
<name>A0A9W8HJK0_9FUNG</name>
<dbReference type="InterPro" id="IPR000387">
    <property type="entry name" value="Tyr_Pase_dom"/>
</dbReference>
<evidence type="ECO:0000256" key="3">
    <source>
        <dbReference type="ARBA" id="ARBA00022481"/>
    </source>
</evidence>
<evidence type="ECO:0000256" key="4">
    <source>
        <dbReference type="ARBA" id="ARBA00022801"/>
    </source>
</evidence>
<comment type="catalytic activity">
    <reaction evidence="9">
        <text>O-phospho-L-tyrosyl-[protein] + H2O = L-tyrosyl-[protein] + phosphate</text>
        <dbReference type="Rhea" id="RHEA:10684"/>
        <dbReference type="Rhea" id="RHEA-COMP:10136"/>
        <dbReference type="Rhea" id="RHEA-COMP:20101"/>
        <dbReference type="ChEBI" id="CHEBI:15377"/>
        <dbReference type="ChEBI" id="CHEBI:43474"/>
        <dbReference type="ChEBI" id="CHEBI:46858"/>
        <dbReference type="ChEBI" id="CHEBI:61978"/>
        <dbReference type="EC" id="3.1.3.48"/>
    </reaction>
</comment>
<evidence type="ECO:0000256" key="10">
    <source>
        <dbReference type="SAM" id="MobiDB-lite"/>
    </source>
</evidence>
<comment type="similarity">
    <text evidence="1">Belongs to the protein-tyrosine phosphatase family.</text>
</comment>
<dbReference type="GO" id="GO:0005737">
    <property type="term" value="C:cytoplasm"/>
    <property type="evidence" value="ECO:0007669"/>
    <property type="project" value="UniProtKB-ARBA"/>
</dbReference>
<evidence type="ECO:0000256" key="8">
    <source>
        <dbReference type="ARBA" id="ARBA00023289"/>
    </source>
</evidence>
<feature type="region of interest" description="Disordered" evidence="10">
    <location>
        <begin position="220"/>
        <end position="264"/>
    </location>
</feature>
<evidence type="ECO:0000256" key="9">
    <source>
        <dbReference type="ARBA" id="ARBA00051722"/>
    </source>
</evidence>
<evidence type="ECO:0000256" key="7">
    <source>
        <dbReference type="ARBA" id="ARBA00023288"/>
    </source>
</evidence>
<dbReference type="CDD" id="cd14500">
    <property type="entry name" value="PTP-IVa"/>
    <property type="match status" value="1"/>
</dbReference>
<keyword evidence="8" id="KW-0636">Prenylation</keyword>
<keyword evidence="7" id="KW-0449">Lipoprotein</keyword>
<dbReference type="InterPro" id="IPR029021">
    <property type="entry name" value="Prot-tyrosine_phosphatase-like"/>
</dbReference>
<dbReference type="InterPro" id="IPR050561">
    <property type="entry name" value="PTP"/>
</dbReference>
<feature type="domain" description="Tyrosine specific protein phosphatases" evidence="11">
    <location>
        <begin position="136"/>
        <end position="194"/>
    </location>
</feature>
<reference evidence="12" key="1">
    <citation type="submission" date="2022-07" db="EMBL/GenBank/DDBJ databases">
        <title>Phylogenomic reconstructions and comparative analyses of Kickxellomycotina fungi.</title>
        <authorList>
            <person name="Reynolds N.K."/>
            <person name="Stajich J.E."/>
            <person name="Barry K."/>
            <person name="Grigoriev I.V."/>
            <person name="Crous P."/>
            <person name="Smith M.E."/>
        </authorList>
    </citation>
    <scope>NUCLEOTIDE SEQUENCE</scope>
    <source>
        <strain evidence="12">NBRC 105414</strain>
    </source>
</reference>
<dbReference type="SMART" id="SM00404">
    <property type="entry name" value="PTPc_motif"/>
    <property type="match status" value="1"/>
</dbReference>
<dbReference type="Gene3D" id="3.90.190.10">
    <property type="entry name" value="Protein tyrosine phosphatase superfamily"/>
    <property type="match status" value="1"/>
</dbReference>
<proteinExistence type="inferred from homology"/>
<keyword evidence="4" id="KW-0378">Hydrolase</keyword>
<dbReference type="OrthoDB" id="5632at2759"/>
<evidence type="ECO:0000256" key="6">
    <source>
        <dbReference type="ARBA" id="ARBA00023157"/>
    </source>
</evidence>
<gene>
    <name evidence="12" type="ORF">H4R18_002069</name>
</gene>
<dbReference type="EC" id="3.1.3.48" evidence="2"/>
<protein>
    <recommendedName>
        <fullName evidence="2">protein-tyrosine-phosphatase</fullName>
        <ecNumber evidence="2">3.1.3.48</ecNumber>
    </recommendedName>
</protein>
<keyword evidence="6" id="KW-1015">Disulfide bond</keyword>
<evidence type="ECO:0000256" key="5">
    <source>
        <dbReference type="ARBA" id="ARBA00022912"/>
    </source>
</evidence>
<dbReference type="AlphaFoldDB" id="A0A9W8HJK0"/>
<keyword evidence="3" id="KW-0488">Methylation</keyword>
<dbReference type="Proteomes" id="UP001140217">
    <property type="component" value="Unassembled WGS sequence"/>
</dbReference>
<dbReference type="GO" id="GO:0004725">
    <property type="term" value="F:protein tyrosine phosphatase activity"/>
    <property type="evidence" value="ECO:0007669"/>
    <property type="project" value="UniProtKB-EC"/>
</dbReference>
<dbReference type="InterPro" id="IPR003595">
    <property type="entry name" value="Tyr_Pase_cat"/>
</dbReference>
<organism evidence="12 13">
    <name type="scientific">Coemansia javaensis</name>
    <dbReference type="NCBI Taxonomy" id="2761396"/>
    <lineage>
        <taxon>Eukaryota</taxon>
        <taxon>Fungi</taxon>
        <taxon>Fungi incertae sedis</taxon>
        <taxon>Zoopagomycota</taxon>
        <taxon>Kickxellomycotina</taxon>
        <taxon>Kickxellomycetes</taxon>
        <taxon>Kickxellales</taxon>
        <taxon>Kickxellaceae</taxon>
        <taxon>Coemansia</taxon>
    </lineage>
</organism>
<evidence type="ECO:0000313" key="12">
    <source>
        <dbReference type="EMBL" id="KAJ2782797.1"/>
    </source>
</evidence>
<dbReference type="EMBL" id="JANBUL010000062">
    <property type="protein sequence ID" value="KAJ2782797.1"/>
    <property type="molecule type" value="Genomic_DNA"/>
</dbReference>
<comment type="caution">
    <text evidence="12">The sequence shown here is derived from an EMBL/GenBank/DDBJ whole genome shotgun (WGS) entry which is preliminary data.</text>
</comment>
<keyword evidence="13" id="KW-1185">Reference proteome</keyword>
<dbReference type="SUPFAM" id="SSF52799">
    <property type="entry name" value="(Phosphotyrosine protein) phosphatases II"/>
    <property type="match status" value="1"/>
</dbReference>
<accession>A0A9W8HJK0</accession>
<feature type="compositionally biased region" description="Low complexity" evidence="10">
    <location>
        <begin position="234"/>
        <end position="264"/>
    </location>
</feature>
<dbReference type="PROSITE" id="PS50056">
    <property type="entry name" value="TYR_PHOSPHATASE_2"/>
    <property type="match status" value="1"/>
</dbReference>
<dbReference type="FunFam" id="3.90.190.10:FF:000086">
    <property type="entry name" value="Protein tyrosine phosphatase-like protein"/>
    <property type="match status" value="1"/>
</dbReference>
<keyword evidence="5" id="KW-0904">Protein phosphatase</keyword>
<dbReference type="PANTHER" id="PTHR23339">
    <property type="entry name" value="TYROSINE SPECIFIC PROTEIN PHOSPHATASE AND DUAL SPECIFICITY PROTEIN PHOSPHATASE"/>
    <property type="match status" value="1"/>
</dbReference>